<evidence type="ECO:0000259" key="1">
    <source>
        <dbReference type="Pfam" id="PF14111"/>
    </source>
</evidence>
<dbReference type="EMBL" id="JAGYWB010000017">
    <property type="protein sequence ID" value="KAI0493858.1"/>
    <property type="molecule type" value="Genomic_DNA"/>
</dbReference>
<protein>
    <recommendedName>
        <fullName evidence="1">DUF4283 domain-containing protein</fullName>
    </recommendedName>
</protein>
<sequence>MEEKENIKVSDLQLGNFIAEDGLTMKLHEEEEKENVDILCNSFVINVFGGDPPLRIISTELRRQWMQFGKFHLIMLAMGWVLFSFYEPEHMDAVMKIGPWFVNDKIIGMDKWSQNFSTNSLKGLTAPIWIRLPNLSLQCWDNINMCRIASMVGKPYLIDGNMFQWGRREFGRLCVQIQLDSKLPLSVWVEGKAGRFYQRIEYERVPNFYFKCGLIGHSIEVCKEEVGEKIKSGKDSV</sequence>
<dbReference type="Pfam" id="PF14111">
    <property type="entry name" value="DUF4283"/>
    <property type="match status" value="1"/>
</dbReference>
<dbReference type="OrthoDB" id="682893at2759"/>
<keyword evidence="3" id="KW-1185">Reference proteome</keyword>
<feature type="domain" description="DUF4283" evidence="1">
    <location>
        <begin position="44"/>
        <end position="119"/>
    </location>
</feature>
<comment type="caution">
    <text evidence="2">The sequence shown here is derived from an EMBL/GenBank/DDBJ whole genome shotgun (WGS) entry which is preliminary data.</text>
</comment>
<evidence type="ECO:0000313" key="3">
    <source>
        <dbReference type="Proteomes" id="UP000829196"/>
    </source>
</evidence>
<dbReference type="InterPro" id="IPR025558">
    <property type="entry name" value="DUF4283"/>
</dbReference>
<reference evidence="2" key="1">
    <citation type="journal article" date="2022" name="Front. Genet.">
        <title>Chromosome-Scale Assembly of the Dendrobium nobile Genome Provides Insights Into the Molecular Mechanism of the Biosynthesis of the Medicinal Active Ingredient of Dendrobium.</title>
        <authorList>
            <person name="Xu Q."/>
            <person name="Niu S.-C."/>
            <person name="Li K.-L."/>
            <person name="Zheng P.-J."/>
            <person name="Zhang X.-J."/>
            <person name="Jia Y."/>
            <person name="Liu Y."/>
            <person name="Niu Y.-X."/>
            <person name="Yu L.-H."/>
            <person name="Chen D.-F."/>
            <person name="Zhang G.-Q."/>
        </authorList>
    </citation>
    <scope>NUCLEOTIDE SEQUENCE</scope>
    <source>
        <tissue evidence="2">Leaf</tissue>
    </source>
</reference>
<gene>
    <name evidence="2" type="ORF">KFK09_023983</name>
</gene>
<proteinExistence type="predicted"/>
<dbReference type="Proteomes" id="UP000829196">
    <property type="component" value="Unassembled WGS sequence"/>
</dbReference>
<dbReference type="PANTHER" id="PTHR31286">
    <property type="entry name" value="GLYCINE-RICH CELL WALL STRUCTURAL PROTEIN 1.8-LIKE"/>
    <property type="match status" value="1"/>
</dbReference>
<name>A0A8T3ACL6_DENNO</name>
<dbReference type="AlphaFoldDB" id="A0A8T3ACL6"/>
<accession>A0A8T3ACL6</accession>
<evidence type="ECO:0000313" key="2">
    <source>
        <dbReference type="EMBL" id="KAI0493858.1"/>
    </source>
</evidence>
<organism evidence="2 3">
    <name type="scientific">Dendrobium nobile</name>
    <name type="common">Orchid</name>
    <dbReference type="NCBI Taxonomy" id="94219"/>
    <lineage>
        <taxon>Eukaryota</taxon>
        <taxon>Viridiplantae</taxon>
        <taxon>Streptophyta</taxon>
        <taxon>Embryophyta</taxon>
        <taxon>Tracheophyta</taxon>
        <taxon>Spermatophyta</taxon>
        <taxon>Magnoliopsida</taxon>
        <taxon>Liliopsida</taxon>
        <taxon>Asparagales</taxon>
        <taxon>Orchidaceae</taxon>
        <taxon>Epidendroideae</taxon>
        <taxon>Malaxideae</taxon>
        <taxon>Dendrobiinae</taxon>
        <taxon>Dendrobium</taxon>
    </lineage>
</organism>
<dbReference type="InterPro" id="IPR040256">
    <property type="entry name" value="At4g02000-like"/>
</dbReference>
<dbReference type="PANTHER" id="PTHR31286:SF180">
    <property type="entry name" value="OS10G0362600 PROTEIN"/>
    <property type="match status" value="1"/>
</dbReference>